<name>A0A0C3HH86_OIDMZ</name>
<dbReference type="InParanoid" id="A0A0C3HH86"/>
<sequence length="466" mass="52027">MSLERSIPPVLRPLVRAYVLGYASSTIPRLLSLLLTHLIRKRKNNDKKKPNSLLSSAGSILLKGLDPQRFPTFCAALIGGSTLIEARDNSFPETSRIPRLARLLSSFIAAWFSLELLQSKKSDVFLGTIPYDTPNGVKHKATRYAGRTIDLTLFAVTRAVDVVVGELWSRHRIRRTVAGKWSKFEQAISSLADTAIFASSSALIMWAFIYVPERLPQSYNKWITQAAQVDQRLLVALRHLKAGTIQYGTDCYDEAAFLRNMCKDYGWPLHYADPIKSVPFPCEMVHMGRGGQSCELHALIRFVQTSILCLSTYVPLNIALVIRNPTRQSLIYAMKSSARSSAFIGAFTALYYYGVCLGRTRLGPRILGTSHPARQTLDSGICIGTGCAICGWTILLEHEGRRKDIGLWVAPRALATILPRRYALEEQWKETLAFAISTAVVFMCVGEQPKRVRGVFGKLLNQVLYQ</sequence>
<proteinExistence type="predicted"/>
<organism evidence="1 2">
    <name type="scientific">Oidiodendron maius (strain Zn)</name>
    <dbReference type="NCBI Taxonomy" id="913774"/>
    <lineage>
        <taxon>Eukaryota</taxon>
        <taxon>Fungi</taxon>
        <taxon>Dikarya</taxon>
        <taxon>Ascomycota</taxon>
        <taxon>Pezizomycotina</taxon>
        <taxon>Leotiomycetes</taxon>
        <taxon>Leotiomycetes incertae sedis</taxon>
        <taxon>Myxotrichaceae</taxon>
        <taxon>Oidiodendron</taxon>
    </lineage>
</organism>
<dbReference type="AlphaFoldDB" id="A0A0C3HH86"/>
<reference evidence="2" key="2">
    <citation type="submission" date="2015-01" db="EMBL/GenBank/DDBJ databases">
        <title>Evolutionary Origins and Diversification of the Mycorrhizal Mutualists.</title>
        <authorList>
            <consortium name="DOE Joint Genome Institute"/>
            <consortium name="Mycorrhizal Genomics Consortium"/>
            <person name="Kohler A."/>
            <person name="Kuo A."/>
            <person name="Nagy L.G."/>
            <person name="Floudas D."/>
            <person name="Copeland A."/>
            <person name="Barry K.W."/>
            <person name="Cichocki N."/>
            <person name="Veneault-Fourrey C."/>
            <person name="LaButti K."/>
            <person name="Lindquist E.A."/>
            <person name="Lipzen A."/>
            <person name="Lundell T."/>
            <person name="Morin E."/>
            <person name="Murat C."/>
            <person name="Riley R."/>
            <person name="Ohm R."/>
            <person name="Sun H."/>
            <person name="Tunlid A."/>
            <person name="Henrissat B."/>
            <person name="Grigoriev I.V."/>
            <person name="Hibbett D.S."/>
            <person name="Martin F."/>
        </authorList>
    </citation>
    <scope>NUCLEOTIDE SEQUENCE [LARGE SCALE GENOMIC DNA]</scope>
    <source>
        <strain evidence="2">Zn</strain>
    </source>
</reference>
<evidence type="ECO:0008006" key="3">
    <source>
        <dbReference type="Google" id="ProtNLM"/>
    </source>
</evidence>
<protein>
    <recommendedName>
        <fullName evidence="3">Integral membrane protein</fullName>
    </recommendedName>
</protein>
<dbReference type="EMBL" id="KN832874">
    <property type="protein sequence ID" value="KIN02495.1"/>
    <property type="molecule type" value="Genomic_DNA"/>
</dbReference>
<dbReference type="Proteomes" id="UP000054321">
    <property type="component" value="Unassembled WGS sequence"/>
</dbReference>
<keyword evidence="2" id="KW-1185">Reference proteome</keyword>
<evidence type="ECO:0000313" key="2">
    <source>
        <dbReference type="Proteomes" id="UP000054321"/>
    </source>
</evidence>
<dbReference type="InterPro" id="IPR026749">
    <property type="entry name" value="Tmem135"/>
</dbReference>
<dbReference type="OrthoDB" id="4021778at2759"/>
<accession>A0A0C3HH86</accession>
<gene>
    <name evidence="1" type="ORF">OIDMADRAFT_102648</name>
</gene>
<dbReference type="PANTHER" id="PTHR12459">
    <property type="entry name" value="TRANSMEMBRANE PROTEIN 135-RELATED"/>
    <property type="match status" value="1"/>
</dbReference>
<dbReference type="PANTHER" id="PTHR12459:SF15">
    <property type="entry name" value="TRANSMEMBRANE PROTEIN 135"/>
    <property type="match status" value="1"/>
</dbReference>
<reference evidence="1 2" key="1">
    <citation type="submission" date="2014-04" db="EMBL/GenBank/DDBJ databases">
        <authorList>
            <consortium name="DOE Joint Genome Institute"/>
            <person name="Kuo A."/>
            <person name="Martino E."/>
            <person name="Perotto S."/>
            <person name="Kohler A."/>
            <person name="Nagy L.G."/>
            <person name="Floudas D."/>
            <person name="Copeland A."/>
            <person name="Barry K.W."/>
            <person name="Cichocki N."/>
            <person name="Veneault-Fourrey C."/>
            <person name="LaButti K."/>
            <person name="Lindquist E.A."/>
            <person name="Lipzen A."/>
            <person name="Lundell T."/>
            <person name="Morin E."/>
            <person name="Murat C."/>
            <person name="Sun H."/>
            <person name="Tunlid A."/>
            <person name="Henrissat B."/>
            <person name="Grigoriev I.V."/>
            <person name="Hibbett D.S."/>
            <person name="Martin F."/>
            <person name="Nordberg H.P."/>
            <person name="Cantor M.N."/>
            <person name="Hua S.X."/>
        </authorList>
    </citation>
    <scope>NUCLEOTIDE SEQUENCE [LARGE SCALE GENOMIC DNA]</scope>
    <source>
        <strain evidence="1 2">Zn</strain>
    </source>
</reference>
<evidence type="ECO:0000313" key="1">
    <source>
        <dbReference type="EMBL" id="KIN02495.1"/>
    </source>
</evidence>
<dbReference type="HOGENOM" id="CLU_012946_0_0_1"/>